<protein>
    <submittedName>
        <fullName evidence="1">Uncharacterized protein</fullName>
    </submittedName>
</protein>
<accession>A0A5K8A713</accession>
<reference evidence="1 2" key="1">
    <citation type="submission" date="2019-11" db="EMBL/GenBank/DDBJ databases">
        <title>Comparative genomics of hydrocarbon-degrading Desulfosarcina strains.</title>
        <authorList>
            <person name="Watanabe M."/>
            <person name="Kojima H."/>
            <person name="Fukui M."/>
        </authorList>
    </citation>
    <scope>NUCLEOTIDE SEQUENCE [LARGE SCALE GENOMIC DNA]</scope>
    <source>
        <strain evidence="2">oXyS1</strain>
    </source>
</reference>
<dbReference type="Proteomes" id="UP000422108">
    <property type="component" value="Chromosome"/>
</dbReference>
<evidence type="ECO:0000313" key="2">
    <source>
        <dbReference type="Proteomes" id="UP000422108"/>
    </source>
</evidence>
<dbReference type="EMBL" id="AP021879">
    <property type="protein sequence ID" value="BBO88188.1"/>
    <property type="molecule type" value="Genomic_DNA"/>
</dbReference>
<dbReference type="AlphaFoldDB" id="A0A5K8A713"/>
<organism evidence="1 2">
    <name type="scientific">Desulfosarcina ovata subsp. ovata</name>
    <dbReference type="NCBI Taxonomy" id="2752305"/>
    <lineage>
        <taxon>Bacteria</taxon>
        <taxon>Pseudomonadati</taxon>
        <taxon>Thermodesulfobacteriota</taxon>
        <taxon>Desulfobacteria</taxon>
        <taxon>Desulfobacterales</taxon>
        <taxon>Desulfosarcinaceae</taxon>
        <taxon>Desulfosarcina</taxon>
    </lineage>
</organism>
<proteinExistence type="predicted"/>
<keyword evidence="2" id="KW-1185">Reference proteome</keyword>
<dbReference type="RefSeq" id="WP_155309517.1">
    <property type="nucleotide sequence ID" value="NZ_AP021879.1"/>
</dbReference>
<gene>
    <name evidence="1" type="ORF">DSCOOX_13680</name>
</gene>
<name>A0A5K8A713_9BACT</name>
<sequence length="109" mass="12136">MAKTWKERERAVARFFGARGRTPLSGGNSGHTRSDTLHDELFVEHKHSVRHAIINLWDKVKPLARKENKLPVVTLSVKGRPGFWVLVHSSDLVSVANQRSLARSDGGDG</sequence>
<evidence type="ECO:0000313" key="1">
    <source>
        <dbReference type="EMBL" id="BBO88188.1"/>
    </source>
</evidence>